<dbReference type="Proteomes" id="UP000233469">
    <property type="component" value="Unassembled WGS sequence"/>
</dbReference>
<reference evidence="1 2" key="2">
    <citation type="submission" date="2017-10" db="EMBL/GenBank/DDBJ databases">
        <title>Extensive intraspecific genome diversity in a model arbuscular mycorrhizal fungus.</title>
        <authorList>
            <person name="Chen E.C.H."/>
            <person name="Morin E."/>
            <person name="Baudet D."/>
            <person name="Noel J."/>
            <person name="Ndikumana S."/>
            <person name="Charron P."/>
            <person name="St-Onge C."/>
            <person name="Giorgi J."/>
            <person name="Grigoriev I.V."/>
            <person name="Roux C."/>
            <person name="Martin F.M."/>
            <person name="Corradi N."/>
        </authorList>
    </citation>
    <scope>NUCLEOTIDE SEQUENCE [LARGE SCALE GENOMIC DNA]</scope>
    <source>
        <strain evidence="1 2">C2</strain>
    </source>
</reference>
<reference evidence="1 2" key="1">
    <citation type="submission" date="2016-04" db="EMBL/GenBank/DDBJ databases">
        <title>Genome analyses suggest a sexual origin of heterokaryosis in a supposedly ancient asexual fungus.</title>
        <authorList>
            <person name="Ropars J."/>
            <person name="Sedzielewska K."/>
            <person name="Noel J."/>
            <person name="Charron P."/>
            <person name="Farinelli L."/>
            <person name="Marton T."/>
            <person name="Kruger M."/>
            <person name="Pelin A."/>
            <person name="Brachmann A."/>
            <person name="Corradi N."/>
        </authorList>
    </citation>
    <scope>NUCLEOTIDE SEQUENCE [LARGE SCALE GENOMIC DNA]</scope>
    <source>
        <strain evidence="1 2">C2</strain>
    </source>
</reference>
<protein>
    <submittedName>
        <fullName evidence="1">Uncharacterized protein</fullName>
    </submittedName>
</protein>
<accession>A0A2N1MXD2</accession>
<gene>
    <name evidence="1" type="ORF">RhiirC2_784972</name>
</gene>
<organism evidence="1 2">
    <name type="scientific">Rhizophagus irregularis</name>
    <dbReference type="NCBI Taxonomy" id="588596"/>
    <lineage>
        <taxon>Eukaryota</taxon>
        <taxon>Fungi</taxon>
        <taxon>Fungi incertae sedis</taxon>
        <taxon>Mucoromycota</taxon>
        <taxon>Glomeromycotina</taxon>
        <taxon>Glomeromycetes</taxon>
        <taxon>Glomerales</taxon>
        <taxon>Glomeraceae</taxon>
        <taxon>Rhizophagus</taxon>
    </lineage>
</organism>
<evidence type="ECO:0000313" key="2">
    <source>
        <dbReference type="Proteomes" id="UP000233469"/>
    </source>
</evidence>
<comment type="caution">
    <text evidence="1">The sequence shown here is derived from an EMBL/GenBank/DDBJ whole genome shotgun (WGS) entry which is preliminary data.</text>
</comment>
<dbReference type="EMBL" id="LLXL01001113">
    <property type="protein sequence ID" value="PKK66288.1"/>
    <property type="molecule type" value="Genomic_DNA"/>
</dbReference>
<evidence type="ECO:0000313" key="1">
    <source>
        <dbReference type="EMBL" id="PKK66288.1"/>
    </source>
</evidence>
<dbReference type="VEuPathDB" id="FungiDB:FUN_017443"/>
<proteinExistence type="predicted"/>
<sequence length="239" mass="27593">MVHTETKKYLQKKVIKLKKSQDKSFKQIHSLNSKVTKLHKKHISKVNSYGRKLSIVNNAKLKSAITKIIKENKKEFSLGFKLLTIQIIQAGTTSIRSTIKKAKLFYEFITRKPDNTFLSVQSVSHWHKEISSFHIKYKINFFISFYIFAFAINAQDIILIEPNHCLTFLSDNTNYMSDAIGEAVVKFNQISGSSTFRISCTLHVLHIILINFEEMAFGKTFTTIGFSKEKHPFNLLYFA</sequence>
<dbReference type="AlphaFoldDB" id="A0A2N1MXD2"/>
<name>A0A2N1MXD2_9GLOM</name>